<feature type="domain" description="HTH lysR-type" evidence="1">
    <location>
        <begin position="23"/>
        <end position="83"/>
    </location>
</feature>
<dbReference type="RefSeq" id="WP_200267508.1">
    <property type="nucleotide sequence ID" value="NZ_JAENIJ010000003.1"/>
</dbReference>
<proteinExistence type="predicted"/>
<dbReference type="EMBL" id="JAENIJ010000003">
    <property type="protein sequence ID" value="MBK1881372.1"/>
    <property type="molecule type" value="Genomic_DNA"/>
</dbReference>
<evidence type="ECO:0000259" key="1">
    <source>
        <dbReference type="Pfam" id="PF00126"/>
    </source>
</evidence>
<dbReference type="PANTHER" id="PTHR30432">
    <property type="entry name" value="TRANSCRIPTIONAL REGULATOR MODE"/>
    <property type="match status" value="1"/>
</dbReference>
<sequence>MNPDCPIRLIFSGDLSFGPGKAELLEKITELGSLNAAASSMDMSYMKAWKMIKSLNATFKEPLVELRRGGKAQGGAQLTATGEMVLSLYQQSVISAEKAVSTKLDQLKALMS</sequence>
<dbReference type="Pfam" id="PF00126">
    <property type="entry name" value="HTH_1"/>
    <property type="match status" value="1"/>
</dbReference>
<dbReference type="PANTHER" id="PTHR30432:SF1">
    <property type="entry name" value="DNA-BINDING TRANSCRIPTIONAL DUAL REGULATOR MODE"/>
    <property type="match status" value="1"/>
</dbReference>
<gene>
    <name evidence="2" type="ORF">JIN85_03030</name>
</gene>
<dbReference type="InterPro" id="IPR036388">
    <property type="entry name" value="WH-like_DNA-bd_sf"/>
</dbReference>
<keyword evidence="3" id="KW-1185">Reference proteome</keyword>
<evidence type="ECO:0000313" key="3">
    <source>
        <dbReference type="Proteomes" id="UP000603141"/>
    </source>
</evidence>
<name>A0A934S2Y9_9BACT</name>
<dbReference type="Proteomes" id="UP000603141">
    <property type="component" value="Unassembled WGS sequence"/>
</dbReference>
<dbReference type="InterPro" id="IPR051815">
    <property type="entry name" value="Molybdate_resp_trans_reg"/>
</dbReference>
<accession>A0A934S2Y9</accession>
<comment type="caution">
    <text evidence="2">The sequence shown here is derived from an EMBL/GenBank/DDBJ whole genome shotgun (WGS) entry which is preliminary data.</text>
</comment>
<reference evidence="2" key="1">
    <citation type="submission" date="2021-01" db="EMBL/GenBank/DDBJ databases">
        <title>Modified the classification status of verrucomicrobia.</title>
        <authorList>
            <person name="Feng X."/>
        </authorList>
    </citation>
    <scope>NUCLEOTIDE SEQUENCE</scope>
    <source>
        <strain evidence="2">KCTC 22041</strain>
    </source>
</reference>
<dbReference type="InterPro" id="IPR036390">
    <property type="entry name" value="WH_DNA-bd_sf"/>
</dbReference>
<dbReference type="AlphaFoldDB" id="A0A934S2Y9"/>
<dbReference type="Gene3D" id="1.10.10.10">
    <property type="entry name" value="Winged helix-like DNA-binding domain superfamily/Winged helix DNA-binding domain"/>
    <property type="match status" value="1"/>
</dbReference>
<dbReference type="GO" id="GO:0003700">
    <property type="term" value="F:DNA-binding transcription factor activity"/>
    <property type="evidence" value="ECO:0007669"/>
    <property type="project" value="InterPro"/>
</dbReference>
<protein>
    <submittedName>
        <fullName evidence="2">LysR family transcriptional regulator</fullName>
    </submittedName>
</protein>
<dbReference type="SUPFAM" id="SSF46785">
    <property type="entry name" value="Winged helix' DNA-binding domain"/>
    <property type="match status" value="1"/>
</dbReference>
<evidence type="ECO:0000313" key="2">
    <source>
        <dbReference type="EMBL" id="MBK1881372.1"/>
    </source>
</evidence>
<organism evidence="2 3">
    <name type="scientific">Luteolibacter pohnpeiensis</name>
    <dbReference type="NCBI Taxonomy" id="454153"/>
    <lineage>
        <taxon>Bacteria</taxon>
        <taxon>Pseudomonadati</taxon>
        <taxon>Verrucomicrobiota</taxon>
        <taxon>Verrucomicrobiia</taxon>
        <taxon>Verrucomicrobiales</taxon>
        <taxon>Verrucomicrobiaceae</taxon>
        <taxon>Luteolibacter</taxon>
    </lineage>
</organism>
<dbReference type="InterPro" id="IPR000847">
    <property type="entry name" value="LysR_HTH_N"/>
</dbReference>